<dbReference type="GO" id="GO:0003723">
    <property type="term" value="F:RNA binding"/>
    <property type="evidence" value="ECO:0007669"/>
    <property type="project" value="InterPro"/>
</dbReference>
<accession>G0TXM2</accession>
<proteinExistence type="predicted"/>
<dbReference type="AlphaFoldDB" id="G0TXM2"/>
<dbReference type="Gene3D" id="3.30.2350.10">
    <property type="entry name" value="Pseudouridine synthase"/>
    <property type="match status" value="1"/>
</dbReference>
<dbReference type="PANTHER" id="PTHR21600">
    <property type="entry name" value="MITOCHONDRIAL RNA PSEUDOURIDINE SYNTHASE"/>
    <property type="match status" value="1"/>
</dbReference>
<dbReference type="GO" id="GO:0009982">
    <property type="term" value="F:pseudouridine synthase activity"/>
    <property type="evidence" value="ECO:0007669"/>
    <property type="project" value="InterPro"/>
</dbReference>
<dbReference type="GO" id="GO:0000455">
    <property type="term" value="P:enzyme-directed rRNA pseudouridine synthesis"/>
    <property type="evidence" value="ECO:0007669"/>
    <property type="project" value="TreeGrafter"/>
</dbReference>
<dbReference type="EMBL" id="HE573023">
    <property type="protein sequence ID" value="CCC48713.1"/>
    <property type="molecule type" value="Genomic_DNA"/>
</dbReference>
<dbReference type="InterPro" id="IPR020103">
    <property type="entry name" value="PsdUridine_synth_cat_dom_sf"/>
</dbReference>
<organism evidence="1">
    <name type="scientific">Trypanosoma vivax (strain Y486)</name>
    <dbReference type="NCBI Taxonomy" id="1055687"/>
    <lineage>
        <taxon>Eukaryota</taxon>
        <taxon>Discoba</taxon>
        <taxon>Euglenozoa</taxon>
        <taxon>Kinetoplastea</taxon>
        <taxon>Metakinetoplastina</taxon>
        <taxon>Trypanosomatida</taxon>
        <taxon>Trypanosomatidae</taxon>
        <taxon>Trypanosoma</taxon>
        <taxon>Duttonella</taxon>
    </lineage>
</organism>
<dbReference type="PANTHER" id="PTHR21600:SF77">
    <property type="entry name" value="PSEUDOURIDYLATE SYNTHASE PROTEIN, PUTATIVE-RELATED"/>
    <property type="match status" value="1"/>
</dbReference>
<sequence length="597" mass="67514">MNVGSLVLLEEASWRMAEKRELYSTPLFPGFPWYTVVSEVREEENNPTLDVTRRHVIPYFYTFRVFVKGRWVGRSLVDVYTEEHSHHSRDYYEACVKRGRLQRQPRLRCNTKRNHMKRSHTAVDTIWTTRSSTENDMQQLEEQGPSEEGGDILLHGDVVLHTVHRHEIPIHIGSSGVDPVVLSAVCIKEYGLILVRKPAGLPTHATGRYFMNSCTAMMEYVLAPKRIKAWLIGMDALLQSLVSTSCLCDKEREELLAYYSQGEQEDEYVAIERLPRPCHRLDKVTSGVLLLVCYLARVHGLFPQRAVAASGPRYMENTEEKNNAKSTAGSGLFVLPGDCNKEYEASGFKCSDEAVRQASGGVVFASQLRQYKFSEVAAEGDTADQRSNPGSKEVFYQDAVTLCQPVRYYGRGSGPEGTATYGGREESLIHCVPFSGRLHQIRMHLSDWYHPIVGDVTYYVCENETDAHRRDRRTLFFCEEELPGSYREAFHKHDDLCWECNQRLPIASYDNSNGSTVALHAWRYEIDHHLLLSREGSVHCDSEQDTGCGAAGQACIVDTALSVHCCWGDVISKVTRSVERRGSVVIFSAPPPDWALE</sequence>
<gene>
    <name evidence="1" type="ORF">TVY486_0700560</name>
</gene>
<dbReference type="SUPFAM" id="SSF55120">
    <property type="entry name" value="Pseudouridine synthase"/>
    <property type="match status" value="1"/>
</dbReference>
<protein>
    <submittedName>
        <fullName evidence="1">Uncharacterized protein</fullName>
    </submittedName>
</protein>
<dbReference type="VEuPathDB" id="TriTrypDB:TvY486_0700560"/>
<name>G0TXM2_TRYVY</name>
<evidence type="ECO:0000313" key="1">
    <source>
        <dbReference type="EMBL" id="CCC48713.1"/>
    </source>
</evidence>
<dbReference type="InterPro" id="IPR050188">
    <property type="entry name" value="RluA_PseudoU_synthase"/>
</dbReference>
<reference evidence="1" key="1">
    <citation type="journal article" date="2012" name="Proc. Natl. Acad. Sci. U.S.A.">
        <title>Antigenic diversity is generated by distinct evolutionary mechanisms in African trypanosome species.</title>
        <authorList>
            <person name="Jackson A.P."/>
            <person name="Berry A."/>
            <person name="Aslett M."/>
            <person name="Allison H.C."/>
            <person name="Burton P."/>
            <person name="Vavrova-Anderson J."/>
            <person name="Brown R."/>
            <person name="Browne H."/>
            <person name="Corton N."/>
            <person name="Hauser H."/>
            <person name="Gamble J."/>
            <person name="Gilderthorp R."/>
            <person name="Marcello L."/>
            <person name="McQuillan J."/>
            <person name="Otto T.D."/>
            <person name="Quail M.A."/>
            <person name="Sanders M.J."/>
            <person name="van Tonder A."/>
            <person name="Ginger M.L."/>
            <person name="Field M.C."/>
            <person name="Barry J.D."/>
            <person name="Hertz-Fowler C."/>
            <person name="Berriman M."/>
        </authorList>
    </citation>
    <scope>NUCLEOTIDE SEQUENCE</scope>
    <source>
        <strain evidence="1">Y486</strain>
    </source>
</reference>